<feature type="compositionally biased region" description="Basic residues" evidence="1">
    <location>
        <begin position="11"/>
        <end position="21"/>
    </location>
</feature>
<dbReference type="EMBL" id="DS268462">
    <property type="protein sequence ID" value="EFP06398.1"/>
    <property type="molecule type" value="Genomic_DNA"/>
</dbReference>
<dbReference type="Proteomes" id="UP000008281">
    <property type="component" value="Unassembled WGS sequence"/>
</dbReference>
<accession>E3MPB4</accession>
<reference evidence="2" key="1">
    <citation type="submission" date="2007-07" db="EMBL/GenBank/DDBJ databases">
        <title>PCAP assembly of the Caenorhabditis remanei genome.</title>
        <authorList>
            <consortium name="The Caenorhabditis remanei Sequencing Consortium"/>
            <person name="Wilson R.K."/>
        </authorList>
    </citation>
    <scope>NUCLEOTIDE SEQUENCE [LARGE SCALE GENOMIC DNA]</scope>
    <source>
        <strain evidence="2">PB4641</strain>
    </source>
</reference>
<evidence type="ECO:0000313" key="3">
    <source>
        <dbReference type="Proteomes" id="UP000008281"/>
    </source>
</evidence>
<evidence type="ECO:0000256" key="1">
    <source>
        <dbReference type="SAM" id="MobiDB-lite"/>
    </source>
</evidence>
<feature type="compositionally biased region" description="Basic and acidic residues" evidence="1">
    <location>
        <begin position="22"/>
        <end position="31"/>
    </location>
</feature>
<proteinExistence type="predicted"/>
<evidence type="ECO:0000313" key="2">
    <source>
        <dbReference type="EMBL" id="EFP06398.1"/>
    </source>
</evidence>
<feature type="region of interest" description="Disordered" evidence="1">
    <location>
        <begin position="1"/>
        <end position="171"/>
    </location>
</feature>
<dbReference type="InParanoid" id="E3MPB4"/>
<dbReference type="AlphaFoldDB" id="E3MPB4"/>
<feature type="compositionally biased region" description="Basic residues" evidence="1">
    <location>
        <begin position="37"/>
        <end position="50"/>
    </location>
</feature>
<feature type="compositionally biased region" description="Basic and acidic residues" evidence="1">
    <location>
        <begin position="97"/>
        <end position="110"/>
    </location>
</feature>
<keyword evidence="3" id="KW-1185">Reference proteome</keyword>
<protein>
    <submittedName>
        <fullName evidence="2">Uncharacterized protein</fullName>
    </submittedName>
</protein>
<gene>
    <name evidence="2" type="ORF">CRE_07631</name>
</gene>
<name>E3MPB4_CAERE</name>
<feature type="compositionally biased region" description="Basic residues" evidence="1">
    <location>
        <begin position="136"/>
        <end position="148"/>
    </location>
</feature>
<organism evidence="3">
    <name type="scientific">Caenorhabditis remanei</name>
    <name type="common">Caenorhabditis vulgaris</name>
    <dbReference type="NCBI Taxonomy" id="31234"/>
    <lineage>
        <taxon>Eukaryota</taxon>
        <taxon>Metazoa</taxon>
        <taxon>Ecdysozoa</taxon>
        <taxon>Nematoda</taxon>
        <taxon>Chromadorea</taxon>
        <taxon>Rhabditida</taxon>
        <taxon>Rhabditina</taxon>
        <taxon>Rhabditomorpha</taxon>
        <taxon>Rhabditoidea</taxon>
        <taxon>Rhabditidae</taxon>
        <taxon>Peloderinae</taxon>
        <taxon>Caenorhabditis</taxon>
    </lineage>
</organism>
<feature type="compositionally biased region" description="Basic and acidic residues" evidence="1">
    <location>
        <begin position="62"/>
        <end position="83"/>
    </location>
</feature>
<dbReference type="HOGENOM" id="CLU_1564353_0_0_1"/>
<feature type="compositionally biased region" description="Acidic residues" evidence="1">
    <location>
        <begin position="112"/>
        <end position="124"/>
    </location>
</feature>
<sequence>MAPPNSPKPNQRSHKKKSSRNRVKDGEDAKFMDGLGIRRKRNGQFGKKRPSLMELQARMKARKEAQKEKEETERVRSEAERKTLLAQLRFPRGCRLPKPEEMQKRNKIDEVLSSDDEEEEEDQNDKDYVFSTAYGKQRKRGSGIRTAKKSGTGSKDKQMADTSVFDQDDEE</sequence>